<protein>
    <submittedName>
        <fullName evidence="1">Uncharacterized protein</fullName>
    </submittedName>
</protein>
<reference evidence="1" key="1">
    <citation type="journal article" date="2023" name="Mol. Phylogenet. Evol.">
        <title>Genome-scale phylogeny and comparative genomics of the fungal order Sordariales.</title>
        <authorList>
            <person name="Hensen N."/>
            <person name="Bonometti L."/>
            <person name="Westerberg I."/>
            <person name="Brannstrom I.O."/>
            <person name="Guillou S."/>
            <person name="Cros-Aarteil S."/>
            <person name="Calhoun S."/>
            <person name="Haridas S."/>
            <person name="Kuo A."/>
            <person name="Mondo S."/>
            <person name="Pangilinan J."/>
            <person name="Riley R."/>
            <person name="LaButti K."/>
            <person name="Andreopoulos B."/>
            <person name="Lipzen A."/>
            <person name="Chen C."/>
            <person name="Yan M."/>
            <person name="Daum C."/>
            <person name="Ng V."/>
            <person name="Clum A."/>
            <person name="Steindorff A."/>
            <person name="Ohm R.A."/>
            <person name="Martin F."/>
            <person name="Silar P."/>
            <person name="Natvig D.O."/>
            <person name="Lalanne C."/>
            <person name="Gautier V."/>
            <person name="Ament-Velasquez S.L."/>
            <person name="Kruys A."/>
            <person name="Hutchinson M.I."/>
            <person name="Powell A.J."/>
            <person name="Barry K."/>
            <person name="Miller A.N."/>
            <person name="Grigoriev I.V."/>
            <person name="Debuchy R."/>
            <person name="Gladieux P."/>
            <person name="Hiltunen Thoren M."/>
            <person name="Johannesson H."/>
        </authorList>
    </citation>
    <scope>NUCLEOTIDE SEQUENCE</scope>
    <source>
        <strain evidence="1">CBS 333.67</strain>
    </source>
</reference>
<keyword evidence="2" id="KW-1185">Reference proteome</keyword>
<dbReference type="AlphaFoldDB" id="A0AAJ0M3H4"/>
<dbReference type="Proteomes" id="UP001273166">
    <property type="component" value="Unassembled WGS sequence"/>
</dbReference>
<organism evidence="1 2">
    <name type="scientific">Chaetomium strumarium</name>
    <dbReference type="NCBI Taxonomy" id="1170767"/>
    <lineage>
        <taxon>Eukaryota</taxon>
        <taxon>Fungi</taxon>
        <taxon>Dikarya</taxon>
        <taxon>Ascomycota</taxon>
        <taxon>Pezizomycotina</taxon>
        <taxon>Sordariomycetes</taxon>
        <taxon>Sordariomycetidae</taxon>
        <taxon>Sordariales</taxon>
        <taxon>Chaetomiaceae</taxon>
        <taxon>Chaetomium</taxon>
    </lineage>
</organism>
<reference evidence="1" key="2">
    <citation type="submission" date="2023-06" db="EMBL/GenBank/DDBJ databases">
        <authorList>
            <consortium name="Lawrence Berkeley National Laboratory"/>
            <person name="Mondo S.J."/>
            <person name="Hensen N."/>
            <person name="Bonometti L."/>
            <person name="Westerberg I."/>
            <person name="Brannstrom I.O."/>
            <person name="Guillou S."/>
            <person name="Cros-Aarteil S."/>
            <person name="Calhoun S."/>
            <person name="Haridas S."/>
            <person name="Kuo A."/>
            <person name="Pangilinan J."/>
            <person name="Riley R."/>
            <person name="Labutti K."/>
            <person name="Andreopoulos B."/>
            <person name="Lipzen A."/>
            <person name="Chen C."/>
            <person name="Yanf M."/>
            <person name="Daum C."/>
            <person name="Ng V."/>
            <person name="Clum A."/>
            <person name="Steindorff A."/>
            <person name="Ohm R."/>
            <person name="Martin F."/>
            <person name="Silar P."/>
            <person name="Natvig D."/>
            <person name="Lalanne C."/>
            <person name="Gautier V."/>
            <person name="Ament-Velasquez S.L."/>
            <person name="Kruys A."/>
            <person name="Hutchinson M.I."/>
            <person name="Powell A.J."/>
            <person name="Barry K."/>
            <person name="Miller A.N."/>
            <person name="Grigoriev I.V."/>
            <person name="Debuchy R."/>
            <person name="Gladieux P."/>
            <person name="Thoren M.H."/>
            <person name="Johannesson H."/>
        </authorList>
    </citation>
    <scope>NUCLEOTIDE SEQUENCE</scope>
    <source>
        <strain evidence="1">CBS 333.67</strain>
    </source>
</reference>
<accession>A0AAJ0M3H4</accession>
<sequence length="159" mass="18158">MEYSETSRRLSHRLMTVGKMGSQEEFPIWRCRFLNIMKCLDLDKYLMEDIPEPESASERAQWHDDREDVEECLRAAIPGLAVWFALQSMGWREEEKHPKKTFDMLARYFDNHGPRNNRAAAAALPAPPQINSIPTSTNDMVAGPLPPSLLSSLRNCAPL</sequence>
<evidence type="ECO:0000313" key="2">
    <source>
        <dbReference type="Proteomes" id="UP001273166"/>
    </source>
</evidence>
<gene>
    <name evidence="1" type="ORF">B0T15DRAFT_174985</name>
</gene>
<comment type="caution">
    <text evidence="1">The sequence shown here is derived from an EMBL/GenBank/DDBJ whole genome shotgun (WGS) entry which is preliminary data.</text>
</comment>
<name>A0AAJ0M3H4_9PEZI</name>
<dbReference type="EMBL" id="JAUDZG010000003">
    <property type="protein sequence ID" value="KAK3307369.1"/>
    <property type="molecule type" value="Genomic_DNA"/>
</dbReference>
<proteinExistence type="predicted"/>
<dbReference type="GeneID" id="87881073"/>
<dbReference type="RefSeq" id="XP_062723149.1">
    <property type="nucleotide sequence ID" value="XM_062862244.1"/>
</dbReference>
<evidence type="ECO:0000313" key="1">
    <source>
        <dbReference type="EMBL" id="KAK3307369.1"/>
    </source>
</evidence>